<gene>
    <name evidence="1" type="ORF">H6G81_23595</name>
</gene>
<evidence type="ECO:0000313" key="1">
    <source>
        <dbReference type="EMBL" id="MBD2607428.1"/>
    </source>
</evidence>
<protein>
    <submittedName>
        <fullName evidence="1">Uncharacterized protein</fullName>
    </submittedName>
</protein>
<dbReference type="RefSeq" id="WP_029630577.1">
    <property type="nucleotide sequence ID" value="NZ_JACJTA010000063.1"/>
</dbReference>
<evidence type="ECO:0000313" key="2">
    <source>
        <dbReference type="Proteomes" id="UP000660380"/>
    </source>
</evidence>
<dbReference type="Proteomes" id="UP000660380">
    <property type="component" value="Unassembled WGS sequence"/>
</dbReference>
<dbReference type="EMBL" id="JACJTA010000063">
    <property type="protein sequence ID" value="MBD2607428.1"/>
    <property type="molecule type" value="Genomic_DNA"/>
</dbReference>
<sequence length="90" mass="10613">MSFFDWMTETYGSQLERLTKTQKFYLLIQIATKMGETCRNLEGSDPYYKQVDDSELEQFVELVYTNVSWRDVLSFLEALVSQIKTQPIPE</sequence>
<proteinExistence type="predicted"/>
<accession>A0ABR8GVM1</accession>
<comment type="caution">
    <text evidence="1">The sequence shown here is derived from an EMBL/GenBank/DDBJ whole genome shotgun (WGS) entry which is preliminary data.</text>
</comment>
<keyword evidence="2" id="KW-1185">Reference proteome</keyword>
<organism evidence="1 2">
    <name type="scientific">Scytonema hofmannii FACHB-248</name>
    <dbReference type="NCBI Taxonomy" id="1842502"/>
    <lineage>
        <taxon>Bacteria</taxon>
        <taxon>Bacillati</taxon>
        <taxon>Cyanobacteriota</taxon>
        <taxon>Cyanophyceae</taxon>
        <taxon>Nostocales</taxon>
        <taxon>Scytonemataceae</taxon>
        <taxon>Scytonema</taxon>
    </lineage>
</organism>
<reference evidence="1 2" key="1">
    <citation type="journal article" date="2020" name="ISME J.">
        <title>Comparative genomics reveals insights into cyanobacterial evolution and habitat adaptation.</title>
        <authorList>
            <person name="Chen M.Y."/>
            <person name="Teng W.K."/>
            <person name="Zhao L."/>
            <person name="Hu C.X."/>
            <person name="Zhou Y.K."/>
            <person name="Han B.P."/>
            <person name="Song L.R."/>
            <person name="Shu W.S."/>
        </authorList>
    </citation>
    <scope>NUCLEOTIDE SEQUENCE [LARGE SCALE GENOMIC DNA]</scope>
    <source>
        <strain evidence="1 2">FACHB-248</strain>
    </source>
</reference>
<name>A0ABR8GVM1_9CYAN</name>